<keyword evidence="6" id="KW-0012">Acyltransferase</keyword>
<dbReference type="InterPro" id="IPR020841">
    <property type="entry name" value="PKS_Beta-ketoAc_synthase_dom"/>
</dbReference>
<dbReference type="Pfam" id="PF00107">
    <property type="entry name" value="ADH_zinc_N"/>
    <property type="match status" value="1"/>
</dbReference>
<dbReference type="SMART" id="SM00829">
    <property type="entry name" value="PKS_ER"/>
    <property type="match status" value="1"/>
</dbReference>
<dbReference type="SMART" id="SM00826">
    <property type="entry name" value="PKS_DH"/>
    <property type="match status" value="1"/>
</dbReference>
<dbReference type="Gene3D" id="3.90.180.10">
    <property type="entry name" value="Medium-chain alcohol dehydrogenases, catalytic domain"/>
    <property type="match status" value="1"/>
</dbReference>
<dbReference type="Pfam" id="PF02801">
    <property type="entry name" value="Ketoacyl-synt_C"/>
    <property type="match status" value="1"/>
</dbReference>
<evidence type="ECO:0000256" key="4">
    <source>
        <dbReference type="ARBA" id="ARBA00022857"/>
    </source>
</evidence>
<dbReference type="InterPro" id="IPR042104">
    <property type="entry name" value="PKS_dehydratase_sf"/>
</dbReference>
<dbReference type="GO" id="GO:0016491">
    <property type="term" value="F:oxidoreductase activity"/>
    <property type="evidence" value="ECO:0007669"/>
    <property type="project" value="InterPro"/>
</dbReference>
<dbReference type="SUPFAM" id="SSF52151">
    <property type="entry name" value="FabD/lysophospholipase-like"/>
    <property type="match status" value="1"/>
</dbReference>
<dbReference type="InterPro" id="IPR032821">
    <property type="entry name" value="PKS_assoc"/>
</dbReference>
<dbReference type="InterPro" id="IPR011032">
    <property type="entry name" value="GroES-like_sf"/>
</dbReference>
<dbReference type="PANTHER" id="PTHR43775">
    <property type="entry name" value="FATTY ACID SYNTHASE"/>
    <property type="match status" value="1"/>
</dbReference>
<evidence type="ECO:0000259" key="8">
    <source>
        <dbReference type="PROSITE" id="PS50075"/>
    </source>
</evidence>
<dbReference type="InterPro" id="IPR014043">
    <property type="entry name" value="Acyl_transferase_dom"/>
</dbReference>
<dbReference type="SUPFAM" id="SSF47336">
    <property type="entry name" value="ACP-like"/>
    <property type="match status" value="1"/>
</dbReference>
<dbReference type="Pfam" id="PF14765">
    <property type="entry name" value="PS-DH"/>
    <property type="match status" value="1"/>
</dbReference>
<dbReference type="SUPFAM" id="SSF50129">
    <property type="entry name" value="GroES-like"/>
    <property type="match status" value="1"/>
</dbReference>
<keyword evidence="2" id="KW-0597">Phosphoprotein</keyword>
<dbReference type="SMART" id="SM00822">
    <property type="entry name" value="PKS_KR"/>
    <property type="match status" value="1"/>
</dbReference>
<dbReference type="Gene3D" id="1.10.1200.10">
    <property type="entry name" value="ACP-like"/>
    <property type="match status" value="1"/>
</dbReference>
<dbReference type="InterPro" id="IPR020807">
    <property type="entry name" value="PKS_DH"/>
</dbReference>
<dbReference type="Pfam" id="PF08240">
    <property type="entry name" value="ADH_N"/>
    <property type="match status" value="1"/>
</dbReference>
<dbReference type="InterPro" id="IPR050091">
    <property type="entry name" value="PKS_NRPS_Biosynth_Enz"/>
</dbReference>
<dbReference type="Pfam" id="PF00550">
    <property type="entry name" value="PP-binding"/>
    <property type="match status" value="1"/>
</dbReference>
<dbReference type="SMART" id="SM00825">
    <property type="entry name" value="PKS_KS"/>
    <property type="match status" value="1"/>
</dbReference>
<dbReference type="Pfam" id="PF21089">
    <property type="entry name" value="PKS_DH_N"/>
    <property type="match status" value="1"/>
</dbReference>
<dbReference type="CDD" id="cd00833">
    <property type="entry name" value="PKS"/>
    <property type="match status" value="1"/>
</dbReference>
<sequence length="2428" mass="258751">MARVPDKIAIVGVACRFPGGVADLDDLWSLLSEGREAVGVPPTDRFDLDRYHDTNQMRPGKSYTFVGGYLDDIAGFDADFFGISPREALSIDPQQRLLLELGVEALDDAGIDPRALRGSDSAVFVGASVMDYAGQQMVTPETIGPYTNSGSALSNTANRLSYQLDLHGPSLKVDTACASALNAVHLACEHLRHGGGRVAFAAGVNILLNPLAFVGFAKAGFLSPTGHCRPFSADADGYVRAEGAGVLVLKRLADAVADGDRVHAVIEGSGTNSDGNTAGLVLPSAQAQESLLHQVYQRFALDPDELVYVEAHGTGTPIGDPAECQAIGNALGIRRSGGPLPIGSVKGNLGHLEPASGMAGLCKAILVLRHQQIPPTPNTSPRSQDIDFEGLALAPVDHLRPTGAGSLVGVSSFGFGGTNVHVVLSGPPESPATPQRDSTTVPIVVSGHTEAALTEALSRMDERLAGCADFRDLAYTAWRRRGQHAYRRVVLADTAAQARRRLAEPGLPQRATERGTVAFAFSGHGATWPGMAVGLLDADPVFATTVAEVDATLEPLVGWRVADELRAVRPRLADTRVIQPVLFAVQAGIAAVLAEHGLRPQAVYGHSVGEIAAAFVGGVYDLRQAVQLVVARSQAQADTAGTGTMAAINLPPDEAEAQLVRYGGRVEIAGINSATDVTVAGPRDDLRDLADRLSEREVFCRLLDLDYPFHSAAMDPLRPGVLAALADLTPKPTEIEFMSTVTGGPLLGERMDAEYWWRNIREPVRFAEATDHLVAAGFDTIIEIGPRPVLQTYLKRAAGDGVLAVLPTLTMTDPGPRALRTVVESALAAGVDSRAERYFPQPGQVVSLPRYPWQRERFFAGSKYIWSGVSAAPDHVLLGDRARVSDPTWQSTVDPARLPWLSGHKAGGTAIMPAAGYLEMGWAAGELALDGPVEVCELHITKPMAAPEDESVLPLMQVSLSEEDGVFRVATRNGDNQQWQTHARGRVRSRVAAPPPPLDLAALRARFAERGQHVDGTAHYVDAKRLGLDYGPDFQVISQLSVEDREVLADYDCSHLDLSAFGAHPAWTDAAPQAAVQLGRMLHGIVTSDAAYLPVVVGTARLWGTPTATGVVHFRCRAVSATSATADITMTDESGAVLLELLDFRFLRITLPARHSIRRQHTVLRAVPRGPAPVAEVDYLLPESSVAPDRRYGDIRQRKLAHTAAFVARAIRALLDGAEVFFTEDLFASGVKPDYARLVDLLISVAVDHGALTWLGEFQGRSRWRLNPVAEPVFDDFVAEFPEYVTDLVLAGRCGLHLADLLRGERDVLDILLPTHGSDTLAHYYDLLPVLASLNRGAAEAVRALAAQWPEDRPLRVLEIGGGTGGLTAALLPVLPPDRTHYVFTDVSAVFLAPAAARFAPYDFVEYRTLDLDQPEAEPGAFDLVVAGNALHAAKDVRAALRSVSDLLADHGRLLFVESHDPRMLALPFGLAPGFWSMTDLDLRRHSPLLSAPAWRDLLRANDFTGARTLAESGPCSLTTGTRAPRTTPLPEVLPTASGTRVVVVAEDDTEAELADALTARLAKQGATAIGATGDSDIGDWLHGPSTDVVLLLAETEPTPEAALASTTRRFALVRALATSSGDLSAGATARLWLVGRPAGVNPAPERATNPVDAALWGATRTIAAECNTLAVHRISLERGAPLDHLVREVLDPTEDDEVVFTAAGRFVPRLADLPAIPARDTSTAYQMVVRDTGPAYRLSWVATELPEPGAGQVLVEARATGLNYRDALIAVGMLPDWVGEHGMAGTHVGFEVSGVVSAVGPGVTRFRPGDQVVGFCAGGFASHVVVEQHLAAHLPAGFDLVAAAGAPVAFLTAEYGLRHLARLTGGEVVLVHGAAGGVGLAAIQVARALGATVIATAGTDEKRDFLRLLGIEHVFDSRNLSFAADVLAATGGRGVDVVLNSLGGEFIARSLDLLRLGGRFVELGKRDLYGDRNVSLRLFRNNISYFAVDIDQLGRHRIEEIGAAYDQFVAQAEAHTYRPVPYRVFPAARLGEALRSIQHSRHIGKLVVALDQRPRVEQPAPAPIALDPTGSYLVTGGAGGFGAETARWLVDRGARHLVLVNRRGMAVPEAGDLVTELAARGVDVSVHAADVTDEPAMRELVAAVDGGGARLRGVVHAAMVLDDALVTDLTAERFQAVLAPKMAGALVLDRVTEGHDLDLFLMFSSAAAVVGNAGQAAYCAGNLFLEALARARRARGLVGQAIAWGALGEVGYVARNEATARTVARAGLGLMPLHQIRRALDELVGSAETAPEVAVVWSHDGEFVRRLYSHLTTPRLGDLVGGQHSDDDEYDDLIDRLREATVEEAIALTADTIANTLADVLGIDPERIDRNGPLDHLGVDSLMGAELITKMRRRFGREIPLMRVVASSGIDDLARSLVTYFKSEDNQ</sequence>
<dbReference type="InterPro" id="IPR014030">
    <property type="entry name" value="Ketoacyl_synth_N"/>
</dbReference>
<feature type="region of interest" description="C-terminal hotdog fold" evidence="7">
    <location>
        <begin position="1008"/>
        <end position="1155"/>
    </location>
</feature>
<feature type="active site" description="Proton acceptor; for dehydratase activity" evidence="7">
    <location>
        <position position="904"/>
    </location>
</feature>
<evidence type="ECO:0000256" key="3">
    <source>
        <dbReference type="ARBA" id="ARBA00022679"/>
    </source>
</evidence>
<proteinExistence type="predicted"/>
<evidence type="ECO:0000259" key="10">
    <source>
        <dbReference type="PROSITE" id="PS52019"/>
    </source>
</evidence>
<evidence type="ECO:0000256" key="6">
    <source>
        <dbReference type="ARBA" id="ARBA00023315"/>
    </source>
</evidence>
<dbReference type="GO" id="GO:0031177">
    <property type="term" value="F:phosphopantetheine binding"/>
    <property type="evidence" value="ECO:0007669"/>
    <property type="project" value="InterPro"/>
</dbReference>
<evidence type="ECO:0000256" key="5">
    <source>
        <dbReference type="ARBA" id="ARBA00023268"/>
    </source>
</evidence>
<name>A0A5B2X2S9_9PSEU</name>
<dbReference type="SUPFAM" id="SSF53335">
    <property type="entry name" value="S-adenosyl-L-methionine-dependent methyltransferases"/>
    <property type="match status" value="1"/>
</dbReference>
<evidence type="ECO:0000313" key="11">
    <source>
        <dbReference type="EMBL" id="KAA2257528.1"/>
    </source>
</evidence>
<dbReference type="EMBL" id="VUOB01000045">
    <property type="protein sequence ID" value="KAA2257528.1"/>
    <property type="molecule type" value="Genomic_DNA"/>
</dbReference>
<keyword evidence="4" id="KW-0521">NADP</keyword>
<dbReference type="Pfam" id="PF08242">
    <property type="entry name" value="Methyltransf_12"/>
    <property type="match status" value="1"/>
</dbReference>
<evidence type="ECO:0000256" key="7">
    <source>
        <dbReference type="PROSITE-ProRule" id="PRU01363"/>
    </source>
</evidence>
<dbReference type="InterPro" id="IPR001227">
    <property type="entry name" value="Ac_transferase_dom_sf"/>
</dbReference>
<dbReference type="SMART" id="SM00823">
    <property type="entry name" value="PKS_PP"/>
    <property type="match status" value="1"/>
</dbReference>
<reference evidence="11 12" key="1">
    <citation type="submission" date="2019-09" db="EMBL/GenBank/DDBJ databases">
        <title>Goodfellowia gen. nov., a new genus of the Pseudonocardineae related to Actinoalloteichus, containing Goodfellowia coeruleoviolacea gen. nov., comb. nov. gen. nov., comb. nov.</title>
        <authorList>
            <person name="Labeda D."/>
        </authorList>
    </citation>
    <scope>NUCLEOTIDE SEQUENCE [LARGE SCALE GENOMIC DNA]</scope>
    <source>
        <strain evidence="11 12">AN110305</strain>
    </source>
</reference>
<dbReference type="InterPro" id="IPR013968">
    <property type="entry name" value="PKS_KR"/>
</dbReference>
<dbReference type="Pfam" id="PF16197">
    <property type="entry name" value="KAsynt_C_assoc"/>
    <property type="match status" value="1"/>
</dbReference>
<dbReference type="PROSITE" id="PS01162">
    <property type="entry name" value="QOR_ZETA_CRYSTAL"/>
    <property type="match status" value="1"/>
</dbReference>
<comment type="caution">
    <text evidence="11">The sequence shown here is derived from an EMBL/GenBank/DDBJ whole genome shotgun (WGS) entry which is preliminary data.</text>
</comment>
<dbReference type="Gene3D" id="3.30.70.3290">
    <property type="match status" value="1"/>
</dbReference>
<dbReference type="Gene3D" id="3.40.50.150">
    <property type="entry name" value="Vaccinia Virus protein VP39"/>
    <property type="match status" value="1"/>
</dbReference>
<dbReference type="InterPro" id="IPR049552">
    <property type="entry name" value="PKS_DH_N"/>
</dbReference>
<organism evidence="11 12">
    <name type="scientific">Solihabitans fulvus</name>
    <dbReference type="NCBI Taxonomy" id="1892852"/>
    <lineage>
        <taxon>Bacteria</taxon>
        <taxon>Bacillati</taxon>
        <taxon>Actinomycetota</taxon>
        <taxon>Actinomycetes</taxon>
        <taxon>Pseudonocardiales</taxon>
        <taxon>Pseudonocardiaceae</taxon>
        <taxon>Solihabitans</taxon>
    </lineage>
</organism>
<dbReference type="InterPro" id="IPR029063">
    <property type="entry name" value="SAM-dependent_MTases_sf"/>
</dbReference>
<dbReference type="SUPFAM" id="SSF51735">
    <property type="entry name" value="NAD(P)-binding Rossmann-fold domains"/>
    <property type="match status" value="3"/>
</dbReference>
<dbReference type="GO" id="GO:0004312">
    <property type="term" value="F:fatty acid synthase activity"/>
    <property type="evidence" value="ECO:0007669"/>
    <property type="project" value="TreeGrafter"/>
</dbReference>
<dbReference type="Pfam" id="PF00698">
    <property type="entry name" value="Acyl_transf_1"/>
    <property type="match status" value="1"/>
</dbReference>
<dbReference type="SMART" id="SM00827">
    <property type="entry name" value="PKS_AT"/>
    <property type="match status" value="1"/>
</dbReference>
<evidence type="ECO:0000256" key="1">
    <source>
        <dbReference type="ARBA" id="ARBA00022450"/>
    </source>
</evidence>
<dbReference type="InterPro" id="IPR013217">
    <property type="entry name" value="Methyltransf_12"/>
</dbReference>
<feature type="active site" description="Proton donor; for dehydratase activity" evidence="7">
    <location>
        <position position="1069"/>
    </location>
</feature>
<dbReference type="FunFam" id="3.40.50.720:FF:000209">
    <property type="entry name" value="Polyketide synthase Pks12"/>
    <property type="match status" value="1"/>
</dbReference>
<dbReference type="InterPro" id="IPR014031">
    <property type="entry name" value="Ketoacyl_synth_C"/>
</dbReference>
<dbReference type="GO" id="GO:0008270">
    <property type="term" value="F:zinc ion binding"/>
    <property type="evidence" value="ECO:0007669"/>
    <property type="project" value="InterPro"/>
</dbReference>
<dbReference type="Gene3D" id="3.40.366.10">
    <property type="entry name" value="Malonyl-Coenzyme A Acyl Carrier Protein, domain 2"/>
    <property type="match status" value="1"/>
</dbReference>
<dbReference type="InterPro" id="IPR013149">
    <property type="entry name" value="ADH-like_C"/>
</dbReference>
<dbReference type="InterPro" id="IPR006162">
    <property type="entry name" value="Ppantetheine_attach_site"/>
</dbReference>
<dbReference type="PROSITE" id="PS52004">
    <property type="entry name" value="KS3_2"/>
    <property type="match status" value="1"/>
</dbReference>
<dbReference type="SUPFAM" id="SSF55048">
    <property type="entry name" value="Probable ACP-binding domain of malonyl-CoA ACP transacylase"/>
    <property type="match status" value="1"/>
</dbReference>
<feature type="domain" description="Carrier" evidence="8">
    <location>
        <begin position="2345"/>
        <end position="2422"/>
    </location>
</feature>
<dbReference type="InterPro" id="IPR049551">
    <property type="entry name" value="PKS_DH_C"/>
</dbReference>
<keyword evidence="5" id="KW-0511">Multifunctional enzyme</keyword>
<dbReference type="InterPro" id="IPR020806">
    <property type="entry name" value="PKS_PP-bd"/>
</dbReference>
<dbReference type="PANTHER" id="PTHR43775:SF37">
    <property type="entry name" value="SI:DKEY-61P9.11"/>
    <property type="match status" value="1"/>
</dbReference>
<dbReference type="InterPro" id="IPR009081">
    <property type="entry name" value="PP-bd_ACP"/>
</dbReference>
<dbReference type="Pfam" id="PF00109">
    <property type="entry name" value="ketoacyl-synt"/>
    <property type="match status" value="1"/>
</dbReference>
<evidence type="ECO:0000313" key="12">
    <source>
        <dbReference type="Proteomes" id="UP000323454"/>
    </source>
</evidence>
<dbReference type="InterPro" id="IPR036291">
    <property type="entry name" value="NAD(P)-bd_dom_sf"/>
</dbReference>
<gene>
    <name evidence="11" type="ORF">F0L68_24835</name>
</gene>
<dbReference type="SMART" id="SM01294">
    <property type="entry name" value="PKS_PP_betabranch"/>
    <property type="match status" value="1"/>
</dbReference>
<evidence type="ECO:0000259" key="9">
    <source>
        <dbReference type="PROSITE" id="PS52004"/>
    </source>
</evidence>
<dbReference type="InterPro" id="IPR016039">
    <property type="entry name" value="Thiolase-like"/>
</dbReference>
<dbReference type="InterPro" id="IPR013154">
    <property type="entry name" value="ADH-like_N"/>
</dbReference>
<feature type="domain" description="PKS/mFAS DH" evidence="10">
    <location>
        <begin position="862"/>
        <end position="1155"/>
    </location>
</feature>
<dbReference type="GO" id="GO:0006633">
    <property type="term" value="P:fatty acid biosynthetic process"/>
    <property type="evidence" value="ECO:0007669"/>
    <property type="project" value="InterPro"/>
</dbReference>
<dbReference type="Pfam" id="PF08659">
    <property type="entry name" value="KR"/>
    <property type="match status" value="1"/>
</dbReference>
<dbReference type="InterPro" id="IPR002364">
    <property type="entry name" value="Quin_OxRdtase/zeta-crystal_CS"/>
</dbReference>
<dbReference type="SUPFAM" id="SSF53901">
    <property type="entry name" value="Thiolase-like"/>
    <property type="match status" value="1"/>
</dbReference>
<dbReference type="InterPro" id="IPR016036">
    <property type="entry name" value="Malonyl_transacylase_ACP-bd"/>
</dbReference>
<dbReference type="CDD" id="cd05195">
    <property type="entry name" value="enoyl_red"/>
    <property type="match status" value="1"/>
</dbReference>
<dbReference type="InterPro" id="IPR036736">
    <property type="entry name" value="ACP-like_sf"/>
</dbReference>
<dbReference type="PROSITE" id="PS00012">
    <property type="entry name" value="PHOSPHOPANTETHEINE"/>
    <property type="match status" value="1"/>
</dbReference>
<dbReference type="Gene3D" id="3.40.47.10">
    <property type="match status" value="1"/>
</dbReference>
<dbReference type="PROSITE" id="PS00606">
    <property type="entry name" value="KS3_1"/>
    <property type="match status" value="1"/>
</dbReference>
<dbReference type="InterPro" id="IPR016035">
    <property type="entry name" value="Acyl_Trfase/lysoPLipase"/>
</dbReference>
<reference evidence="11 12" key="2">
    <citation type="submission" date="2019-09" db="EMBL/GenBank/DDBJ databases">
        <authorList>
            <person name="Jin C."/>
        </authorList>
    </citation>
    <scope>NUCLEOTIDE SEQUENCE [LARGE SCALE GENOMIC DNA]</scope>
    <source>
        <strain evidence="11 12">AN110305</strain>
    </source>
</reference>
<keyword evidence="3" id="KW-0808">Transferase</keyword>
<keyword evidence="12" id="KW-1185">Reference proteome</keyword>
<dbReference type="InterPro" id="IPR057326">
    <property type="entry name" value="KR_dom"/>
</dbReference>
<dbReference type="PROSITE" id="PS52019">
    <property type="entry name" value="PKS_MFAS_DH"/>
    <property type="match status" value="1"/>
</dbReference>
<feature type="domain" description="Ketosynthase family 3 (KS3)" evidence="9">
    <location>
        <begin position="5"/>
        <end position="426"/>
    </location>
</feature>
<dbReference type="GO" id="GO:0004315">
    <property type="term" value="F:3-oxoacyl-[acyl-carrier-protein] synthase activity"/>
    <property type="evidence" value="ECO:0007669"/>
    <property type="project" value="InterPro"/>
</dbReference>
<dbReference type="Gene3D" id="3.10.129.110">
    <property type="entry name" value="Polyketide synthase dehydratase"/>
    <property type="match status" value="1"/>
</dbReference>
<feature type="region of interest" description="N-terminal hotdog fold" evidence="7">
    <location>
        <begin position="862"/>
        <end position="994"/>
    </location>
</feature>
<accession>A0A5B2X2S9</accession>
<protein>
    <submittedName>
        <fullName evidence="11">SDR family NAD(P)-dependent oxidoreductase</fullName>
    </submittedName>
</protein>
<dbReference type="InterPro" id="IPR018201">
    <property type="entry name" value="Ketoacyl_synth_AS"/>
</dbReference>
<keyword evidence="1" id="KW-0596">Phosphopantetheine</keyword>
<dbReference type="Gene3D" id="3.40.50.720">
    <property type="entry name" value="NAD(P)-binding Rossmann-like Domain"/>
    <property type="match status" value="3"/>
</dbReference>
<evidence type="ECO:0000256" key="2">
    <source>
        <dbReference type="ARBA" id="ARBA00022553"/>
    </source>
</evidence>
<dbReference type="InterPro" id="IPR049900">
    <property type="entry name" value="PKS_mFAS_DH"/>
</dbReference>
<dbReference type="PROSITE" id="PS50075">
    <property type="entry name" value="CARRIER"/>
    <property type="match status" value="1"/>
</dbReference>
<dbReference type="InterPro" id="IPR020843">
    <property type="entry name" value="ER"/>
</dbReference>
<dbReference type="OrthoDB" id="9778690at2"/>
<dbReference type="Proteomes" id="UP000323454">
    <property type="component" value="Unassembled WGS sequence"/>
</dbReference>